<comment type="caution">
    <text evidence="3">The sequence shown here is derived from an EMBL/GenBank/DDBJ whole genome shotgun (WGS) entry which is preliminary data.</text>
</comment>
<dbReference type="Proteomes" id="UP001501600">
    <property type="component" value="Unassembled WGS sequence"/>
</dbReference>
<accession>A0ABP9SE59</accession>
<keyword evidence="1" id="KW-0812">Transmembrane</keyword>
<sequence>MKVSKREGETLDKAIAQWRNQGVISEPLSQQLKASYQVTTMDWERVAKYAFWLAIACIVTALFSLLADRWLMSLFTKLFEAPDSVKCLLFALLSSILYFIGLKRRRRQPEKRFSNEAILFLGVATTAIAIGFFGRAIDTGSDHFSLLLLISALVYGLLGLVFPSKLVWIFSLMCLGSWFGAETGYLSGWGAYYLGMNYPLRFVLFGLVLVFGGTYLFRRIEKRQDFIRPTRAVGLLYLFIALWILSIFGNYGSLERWEGVEQSELLHWSLLFAVAAIGALVHGVKQDDAMTRGFGITFLFINLYTRFFEYFWDSTHKAIFFAILALSFWFLGSRAEKIWRLTTSPSRDDAH</sequence>
<proteinExistence type="predicted"/>
<dbReference type="Pfam" id="PF09925">
    <property type="entry name" value="DUF2157"/>
    <property type="match status" value="1"/>
</dbReference>
<organism evidence="3 4">
    <name type="scientific">Ferrimonas gelatinilytica</name>
    <dbReference type="NCBI Taxonomy" id="1255257"/>
    <lineage>
        <taxon>Bacteria</taxon>
        <taxon>Pseudomonadati</taxon>
        <taxon>Pseudomonadota</taxon>
        <taxon>Gammaproteobacteria</taxon>
        <taxon>Alteromonadales</taxon>
        <taxon>Ferrimonadaceae</taxon>
        <taxon>Ferrimonas</taxon>
    </lineage>
</organism>
<feature type="transmembrane region" description="Helical" evidence="1">
    <location>
        <begin position="87"/>
        <end position="105"/>
    </location>
</feature>
<name>A0ABP9SE59_9GAMM</name>
<evidence type="ECO:0000313" key="3">
    <source>
        <dbReference type="EMBL" id="GAA5194799.1"/>
    </source>
</evidence>
<protein>
    <submittedName>
        <fullName evidence="3">DUF2157 domain-containing protein</fullName>
    </submittedName>
</protein>
<evidence type="ECO:0000259" key="2">
    <source>
        <dbReference type="Pfam" id="PF09925"/>
    </source>
</evidence>
<keyword evidence="1" id="KW-1133">Transmembrane helix</keyword>
<feature type="transmembrane region" description="Helical" evidence="1">
    <location>
        <begin position="265"/>
        <end position="281"/>
    </location>
</feature>
<feature type="transmembrane region" description="Helical" evidence="1">
    <location>
        <begin position="169"/>
        <end position="192"/>
    </location>
</feature>
<keyword evidence="4" id="KW-1185">Reference proteome</keyword>
<evidence type="ECO:0000313" key="4">
    <source>
        <dbReference type="Proteomes" id="UP001501600"/>
    </source>
</evidence>
<feature type="transmembrane region" description="Helical" evidence="1">
    <location>
        <begin position="49"/>
        <end position="67"/>
    </location>
</feature>
<feature type="transmembrane region" description="Helical" evidence="1">
    <location>
        <begin position="318"/>
        <end position="335"/>
    </location>
</feature>
<feature type="transmembrane region" description="Helical" evidence="1">
    <location>
        <begin position="117"/>
        <end position="137"/>
    </location>
</feature>
<feature type="transmembrane region" description="Helical" evidence="1">
    <location>
        <begin position="293"/>
        <end position="312"/>
    </location>
</feature>
<dbReference type="InterPro" id="IPR018677">
    <property type="entry name" value="DUF2157"/>
</dbReference>
<reference evidence="4" key="1">
    <citation type="journal article" date="2019" name="Int. J. Syst. Evol. Microbiol.">
        <title>The Global Catalogue of Microorganisms (GCM) 10K type strain sequencing project: providing services to taxonomists for standard genome sequencing and annotation.</title>
        <authorList>
            <consortium name="The Broad Institute Genomics Platform"/>
            <consortium name="The Broad Institute Genome Sequencing Center for Infectious Disease"/>
            <person name="Wu L."/>
            <person name="Ma J."/>
        </authorList>
    </citation>
    <scope>NUCLEOTIDE SEQUENCE [LARGE SCALE GENOMIC DNA]</scope>
    <source>
        <strain evidence="4">JCM 18720</strain>
    </source>
</reference>
<feature type="transmembrane region" description="Helical" evidence="1">
    <location>
        <begin position="143"/>
        <end position="162"/>
    </location>
</feature>
<feature type="transmembrane region" description="Helical" evidence="1">
    <location>
        <begin position="229"/>
        <end position="253"/>
    </location>
</feature>
<gene>
    <name evidence="3" type="ORF">GCM10025772_28590</name>
</gene>
<keyword evidence="1" id="KW-0472">Membrane</keyword>
<dbReference type="RefSeq" id="WP_345317855.1">
    <property type="nucleotide sequence ID" value="NZ_BAABLF010000030.1"/>
</dbReference>
<feature type="domain" description="DUF2157" evidence="2">
    <location>
        <begin position="17"/>
        <end position="168"/>
    </location>
</feature>
<feature type="transmembrane region" description="Helical" evidence="1">
    <location>
        <begin position="198"/>
        <end position="217"/>
    </location>
</feature>
<evidence type="ECO:0000256" key="1">
    <source>
        <dbReference type="SAM" id="Phobius"/>
    </source>
</evidence>
<dbReference type="EMBL" id="BAABLF010000030">
    <property type="protein sequence ID" value="GAA5194799.1"/>
    <property type="molecule type" value="Genomic_DNA"/>
</dbReference>